<protein>
    <submittedName>
        <fullName evidence="2">Methyltransferase, FkbM family</fullName>
    </submittedName>
</protein>
<dbReference type="OrthoDB" id="261740at2"/>
<reference evidence="2 3" key="1">
    <citation type="submission" date="2012-02" db="EMBL/GenBank/DDBJ databases">
        <title>Complete sequence of chromosome of Singulisphaera acidiphila DSM 18658.</title>
        <authorList>
            <consortium name="US DOE Joint Genome Institute (JGI-PGF)"/>
            <person name="Lucas S."/>
            <person name="Copeland A."/>
            <person name="Lapidus A."/>
            <person name="Glavina del Rio T."/>
            <person name="Dalin E."/>
            <person name="Tice H."/>
            <person name="Bruce D."/>
            <person name="Goodwin L."/>
            <person name="Pitluck S."/>
            <person name="Peters L."/>
            <person name="Ovchinnikova G."/>
            <person name="Chertkov O."/>
            <person name="Kyrpides N."/>
            <person name="Mavromatis K."/>
            <person name="Ivanova N."/>
            <person name="Brettin T."/>
            <person name="Detter J.C."/>
            <person name="Han C."/>
            <person name="Larimer F."/>
            <person name="Land M."/>
            <person name="Hauser L."/>
            <person name="Markowitz V."/>
            <person name="Cheng J.-F."/>
            <person name="Hugenholtz P."/>
            <person name="Woyke T."/>
            <person name="Wu D."/>
            <person name="Tindall B."/>
            <person name="Pomrenke H."/>
            <person name="Brambilla E."/>
            <person name="Klenk H.-P."/>
            <person name="Eisen J.A."/>
        </authorList>
    </citation>
    <scope>NUCLEOTIDE SEQUENCE [LARGE SCALE GENOMIC DNA]</scope>
    <source>
        <strain evidence="3">ATCC BAA-1392 / DSM 18658 / VKM B-2454 / MOB10</strain>
    </source>
</reference>
<dbReference type="EMBL" id="CP003364">
    <property type="protein sequence ID" value="AGA28132.1"/>
    <property type="molecule type" value="Genomic_DNA"/>
</dbReference>
<dbReference type="InterPro" id="IPR029063">
    <property type="entry name" value="SAM-dependent_MTases_sf"/>
</dbReference>
<dbReference type="GO" id="GO:0032259">
    <property type="term" value="P:methylation"/>
    <property type="evidence" value="ECO:0007669"/>
    <property type="project" value="UniProtKB-KW"/>
</dbReference>
<dbReference type="RefSeq" id="WP_015247266.1">
    <property type="nucleotide sequence ID" value="NC_019892.1"/>
</dbReference>
<dbReference type="InterPro" id="IPR006342">
    <property type="entry name" value="FkbM_mtfrase"/>
</dbReference>
<dbReference type="PANTHER" id="PTHR34203:SF15">
    <property type="entry name" value="SLL1173 PROTEIN"/>
    <property type="match status" value="1"/>
</dbReference>
<gene>
    <name evidence="2" type="ordered locus">Sinac_3904</name>
</gene>
<dbReference type="HOGENOM" id="CLU_983167_0_0_0"/>
<accession>L0DFU6</accession>
<evidence type="ECO:0000313" key="2">
    <source>
        <dbReference type="EMBL" id="AGA28132.1"/>
    </source>
</evidence>
<feature type="domain" description="Methyltransferase FkbM" evidence="1">
    <location>
        <begin position="79"/>
        <end position="234"/>
    </location>
</feature>
<dbReference type="Pfam" id="PF05050">
    <property type="entry name" value="Methyltransf_21"/>
    <property type="match status" value="1"/>
</dbReference>
<dbReference type="NCBIfam" id="TIGR01444">
    <property type="entry name" value="fkbM_fam"/>
    <property type="match status" value="1"/>
</dbReference>
<organism evidence="2 3">
    <name type="scientific">Singulisphaera acidiphila (strain ATCC BAA-1392 / DSM 18658 / VKM B-2454 / MOB10)</name>
    <dbReference type="NCBI Taxonomy" id="886293"/>
    <lineage>
        <taxon>Bacteria</taxon>
        <taxon>Pseudomonadati</taxon>
        <taxon>Planctomycetota</taxon>
        <taxon>Planctomycetia</taxon>
        <taxon>Isosphaerales</taxon>
        <taxon>Isosphaeraceae</taxon>
        <taxon>Singulisphaera</taxon>
    </lineage>
</organism>
<dbReference type="PANTHER" id="PTHR34203">
    <property type="entry name" value="METHYLTRANSFERASE, FKBM FAMILY PROTEIN"/>
    <property type="match status" value="1"/>
</dbReference>
<dbReference type="STRING" id="886293.Sinac_3904"/>
<proteinExistence type="predicted"/>
<dbReference type="InterPro" id="IPR052514">
    <property type="entry name" value="SAM-dependent_MTase"/>
</dbReference>
<keyword evidence="2" id="KW-0808">Transferase</keyword>
<dbReference type="Gene3D" id="3.40.50.150">
    <property type="entry name" value="Vaccinia Virus protein VP39"/>
    <property type="match status" value="1"/>
</dbReference>
<dbReference type="SUPFAM" id="SSF53335">
    <property type="entry name" value="S-adenosyl-L-methionine-dependent methyltransferases"/>
    <property type="match status" value="1"/>
</dbReference>
<dbReference type="Proteomes" id="UP000010798">
    <property type="component" value="Chromosome"/>
</dbReference>
<keyword evidence="3" id="KW-1185">Reference proteome</keyword>
<name>L0DFU6_SINAD</name>
<evidence type="ECO:0000313" key="3">
    <source>
        <dbReference type="Proteomes" id="UP000010798"/>
    </source>
</evidence>
<dbReference type="AlphaFoldDB" id="L0DFU6"/>
<keyword evidence="2" id="KW-0489">Methyltransferase</keyword>
<evidence type="ECO:0000259" key="1">
    <source>
        <dbReference type="Pfam" id="PF05050"/>
    </source>
</evidence>
<sequence>MASRYLKILSEQERPVWFLASRLMMRSGLSRWFKIRQEGFVLGFFPTSLSASLWIAPDQRHLDSAFFHSYLKPGDQFVDVGANIGSTALAAWVSVGASGSVQAIEPNPRIYGYLLKNIELNKAKNVQTFNMAVGVEPSQIMFSDTGSDDQNHILEQGKGISVKLDTLDNILKPDGNIDLLKIDVEGYEIFALRGAQKTLERTSCVYIESYEMNFQRYGYGTGAMLECLWDRGFSVFRQPNEGRLTPVGRDHISRVCENLIAVKSVDELVRRTGCTVAASPLSD</sequence>
<dbReference type="eggNOG" id="COG2242">
    <property type="taxonomic scope" value="Bacteria"/>
</dbReference>
<dbReference type="KEGG" id="saci:Sinac_3904"/>
<dbReference type="GO" id="GO:0008168">
    <property type="term" value="F:methyltransferase activity"/>
    <property type="evidence" value="ECO:0007669"/>
    <property type="project" value="UniProtKB-KW"/>
</dbReference>